<feature type="transmembrane region" description="Helical" evidence="8">
    <location>
        <begin position="242"/>
        <end position="269"/>
    </location>
</feature>
<reference evidence="10" key="1">
    <citation type="journal article" date="2019" name="Int. J. Syst. Evol. Microbiol.">
        <title>The Global Catalogue of Microorganisms (GCM) 10K type strain sequencing project: providing services to taxonomists for standard genome sequencing and annotation.</title>
        <authorList>
            <consortium name="The Broad Institute Genomics Platform"/>
            <consortium name="The Broad Institute Genome Sequencing Center for Infectious Disease"/>
            <person name="Wu L."/>
            <person name="Ma J."/>
        </authorList>
    </citation>
    <scope>NUCLEOTIDE SEQUENCE [LARGE SCALE GENOMIC DNA]</scope>
    <source>
        <strain evidence="10">CCUG 51943</strain>
    </source>
</reference>
<keyword evidence="6 8" id="KW-1133">Transmembrane helix</keyword>
<keyword evidence="10" id="KW-1185">Reference proteome</keyword>
<dbReference type="EMBL" id="JBHSQE010000002">
    <property type="protein sequence ID" value="MFC6146068.1"/>
    <property type="molecule type" value="Genomic_DNA"/>
</dbReference>
<keyword evidence="4" id="KW-1003">Cell membrane</keyword>
<name>A0ABW1QAW6_9CORY</name>
<dbReference type="PANTHER" id="PTHR30472">
    <property type="entry name" value="FERRIC ENTEROBACTIN TRANSPORT SYSTEM PERMEASE PROTEIN"/>
    <property type="match status" value="1"/>
</dbReference>
<comment type="subcellular location">
    <subcellularLocation>
        <location evidence="1">Cell membrane</location>
        <topology evidence="1">Multi-pass membrane protein</topology>
    </subcellularLocation>
</comment>
<evidence type="ECO:0000256" key="6">
    <source>
        <dbReference type="ARBA" id="ARBA00022989"/>
    </source>
</evidence>
<organism evidence="9 10">
    <name type="scientific">Corynebacterium nasicanis</name>
    <dbReference type="NCBI Taxonomy" id="1448267"/>
    <lineage>
        <taxon>Bacteria</taxon>
        <taxon>Bacillati</taxon>
        <taxon>Actinomycetota</taxon>
        <taxon>Actinomycetes</taxon>
        <taxon>Mycobacteriales</taxon>
        <taxon>Corynebacteriaceae</taxon>
        <taxon>Corynebacterium</taxon>
    </lineage>
</organism>
<evidence type="ECO:0000256" key="2">
    <source>
        <dbReference type="ARBA" id="ARBA00007935"/>
    </source>
</evidence>
<keyword evidence="7 8" id="KW-0472">Membrane</keyword>
<evidence type="ECO:0000256" key="3">
    <source>
        <dbReference type="ARBA" id="ARBA00022448"/>
    </source>
</evidence>
<evidence type="ECO:0000256" key="7">
    <source>
        <dbReference type="ARBA" id="ARBA00023136"/>
    </source>
</evidence>
<dbReference type="CDD" id="cd06550">
    <property type="entry name" value="TM_ABC_iron-siderophores_like"/>
    <property type="match status" value="1"/>
</dbReference>
<keyword evidence="5 8" id="KW-0812">Transmembrane</keyword>
<keyword evidence="3" id="KW-0813">Transport</keyword>
<dbReference type="InterPro" id="IPR000522">
    <property type="entry name" value="ABC_transptr_permease_BtuC"/>
</dbReference>
<comment type="caution">
    <text evidence="9">The sequence shown here is derived from an EMBL/GenBank/DDBJ whole genome shotgun (WGS) entry which is preliminary data.</text>
</comment>
<feature type="transmembrane region" description="Helical" evidence="8">
    <location>
        <begin position="154"/>
        <end position="175"/>
    </location>
</feature>
<dbReference type="RefSeq" id="WP_377000294.1">
    <property type="nucleotide sequence ID" value="NZ_JBHSQE010000002.1"/>
</dbReference>
<feature type="transmembrane region" description="Helical" evidence="8">
    <location>
        <begin position="123"/>
        <end position="142"/>
    </location>
</feature>
<evidence type="ECO:0000256" key="8">
    <source>
        <dbReference type="SAM" id="Phobius"/>
    </source>
</evidence>
<feature type="transmembrane region" description="Helical" evidence="8">
    <location>
        <begin position="195"/>
        <end position="215"/>
    </location>
</feature>
<dbReference type="Gene3D" id="1.10.3470.10">
    <property type="entry name" value="ABC transporter involved in vitamin B12 uptake, BtuC"/>
    <property type="match status" value="1"/>
</dbReference>
<evidence type="ECO:0000256" key="4">
    <source>
        <dbReference type="ARBA" id="ARBA00022475"/>
    </source>
</evidence>
<dbReference type="PANTHER" id="PTHR30472:SF1">
    <property type="entry name" value="FE(3+) DICITRATE TRANSPORT SYSTEM PERMEASE PROTEIN FECC-RELATED"/>
    <property type="match status" value="1"/>
</dbReference>
<evidence type="ECO:0000256" key="5">
    <source>
        <dbReference type="ARBA" id="ARBA00022692"/>
    </source>
</evidence>
<proteinExistence type="inferred from homology"/>
<evidence type="ECO:0000313" key="9">
    <source>
        <dbReference type="EMBL" id="MFC6146068.1"/>
    </source>
</evidence>
<sequence length="337" mass="33750">MTPSTGRPHRAVPAAIALAALLLVLVVLSLTVGARPIAVPDVAQALLARDPANSAHAIIWDRRLPRTLAAILAGIAMALAGTLLQTLTRNPLADTGVLGINAGAGFALALTLSLAGWSSPGAFLGAALGGAALATVLVTRLGRAAGGGIDPLQLVLAGVALSAILEGIGDGLSMVDPQTFGRVRAWMTGNVDVASFTPLILLGVGLAVAGVGLLFTHGTLNLLLLGDDTAQALGVNLRRTRIIVLGTVAVLAACATAVVGVITFLGLMVPHLLRQVGLHGHVALLSLGALLGPVLLLGADILGRVLLPGELPAGVVVAFLGAPFLIAVAQRRTVVSA</sequence>
<protein>
    <submittedName>
        <fullName evidence="9">FecCD family ABC transporter permease</fullName>
    </submittedName>
</protein>
<feature type="transmembrane region" description="Helical" evidence="8">
    <location>
        <begin position="281"/>
        <end position="299"/>
    </location>
</feature>
<feature type="transmembrane region" description="Helical" evidence="8">
    <location>
        <begin position="96"/>
        <end position="117"/>
    </location>
</feature>
<dbReference type="InterPro" id="IPR037294">
    <property type="entry name" value="ABC_BtuC-like"/>
</dbReference>
<dbReference type="SUPFAM" id="SSF81345">
    <property type="entry name" value="ABC transporter involved in vitamin B12 uptake, BtuC"/>
    <property type="match status" value="1"/>
</dbReference>
<comment type="similarity">
    <text evidence="2">Belongs to the binding-protein-dependent transport system permease family. FecCD subfamily.</text>
</comment>
<dbReference type="Pfam" id="PF01032">
    <property type="entry name" value="FecCD"/>
    <property type="match status" value="1"/>
</dbReference>
<accession>A0ABW1QAW6</accession>
<evidence type="ECO:0000256" key="1">
    <source>
        <dbReference type="ARBA" id="ARBA00004651"/>
    </source>
</evidence>
<evidence type="ECO:0000313" key="10">
    <source>
        <dbReference type="Proteomes" id="UP001596244"/>
    </source>
</evidence>
<gene>
    <name evidence="9" type="ORF">ACFPUZ_04515</name>
</gene>
<feature type="transmembrane region" description="Helical" evidence="8">
    <location>
        <begin position="64"/>
        <end position="84"/>
    </location>
</feature>
<feature type="transmembrane region" description="Helical" evidence="8">
    <location>
        <begin position="311"/>
        <end position="329"/>
    </location>
</feature>
<dbReference type="Proteomes" id="UP001596244">
    <property type="component" value="Unassembled WGS sequence"/>
</dbReference>